<dbReference type="OMA" id="LERHEDN"/>
<evidence type="ECO:0000259" key="8">
    <source>
        <dbReference type="Pfam" id="PF12340"/>
    </source>
</evidence>
<dbReference type="InterPro" id="IPR022099">
    <property type="entry name" value="DUF3638"/>
</dbReference>
<dbReference type="Pfam" id="PF12340">
    <property type="entry name" value="DUF3638"/>
    <property type="match status" value="1"/>
</dbReference>
<dbReference type="GeneID" id="19202220"/>
<organism evidence="11 12">
    <name type="scientific">Coniophora puteana (strain RWD-64-598)</name>
    <name type="common">Brown rot fungus</name>
    <dbReference type="NCBI Taxonomy" id="741705"/>
    <lineage>
        <taxon>Eukaryota</taxon>
        <taxon>Fungi</taxon>
        <taxon>Dikarya</taxon>
        <taxon>Basidiomycota</taxon>
        <taxon>Agaricomycotina</taxon>
        <taxon>Agaricomycetes</taxon>
        <taxon>Agaricomycetidae</taxon>
        <taxon>Boletales</taxon>
        <taxon>Coniophorineae</taxon>
        <taxon>Coniophoraceae</taxon>
        <taxon>Coniophora</taxon>
    </lineage>
</organism>
<dbReference type="EC" id="3.4.19.12" evidence="2"/>
<dbReference type="Pfam" id="PF20255">
    <property type="entry name" value="DUF6606"/>
    <property type="match status" value="1"/>
</dbReference>
<feature type="domain" description="DUF3645" evidence="9">
    <location>
        <begin position="2415"/>
        <end position="2447"/>
    </location>
</feature>
<evidence type="ECO:0000256" key="2">
    <source>
        <dbReference type="ARBA" id="ARBA00012759"/>
    </source>
</evidence>
<feature type="region of interest" description="Disordered" evidence="7">
    <location>
        <begin position="598"/>
        <end position="621"/>
    </location>
</feature>
<dbReference type="InterPro" id="IPR046541">
    <property type="entry name" value="DUF6606"/>
</dbReference>
<protein>
    <recommendedName>
        <fullName evidence="2">ubiquitinyl hydrolase 1</fullName>
        <ecNumber evidence="2">3.4.19.12</ecNumber>
    </recommendedName>
</protein>
<dbReference type="EMBL" id="JH711585">
    <property type="protein sequence ID" value="EIW76847.1"/>
    <property type="molecule type" value="Genomic_DNA"/>
</dbReference>
<name>A0A5M3MCX2_CONPW</name>
<evidence type="ECO:0000259" key="9">
    <source>
        <dbReference type="Pfam" id="PF12359"/>
    </source>
</evidence>
<evidence type="ECO:0000313" key="11">
    <source>
        <dbReference type="EMBL" id="EIW76847.1"/>
    </source>
</evidence>
<dbReference type="InterPro" id="IPR051346">
    <property type="entry name" value="OTU_Deubiquitinase"/>
</dbReference>
<dbReference type="PANTHER" id="PTHR13367">
    <property type="entry name" value="UBIQUITIN THIOESTERASE"/>
    <property type="match status" value="1"/>
</dbReference>
<dbReference type="InterPro" id="IPR027417">
    <property type="entry name" value="P-loop_NTPase"/>
</dbReference>
<dbReference type="GO" id="GO:0004843">
    <property type="term" value="F:cysteine-type deubiquitinase activity"/>
    <property type="evidence" value="ECO:0007669"/>
    <property type="project" value="UniProtKB-EC"/>
</dbReference>
<evidence type="ECO:0000256" key="1">
    <source>
        <dbReference type="ARBA" id="ARBA00000707"/>
    </source>
</evidence>
<dbReference type="Proteomes" id="UP000053558">
    <property type="component" value="Unassembled WGS sequence"/>
</dbReference>
<evidence type="ECO:0000256" key="5">
    <source>
        <dbReference type="ARBA" id="ARBA00022801"/>
    </source>
</evidence>
<dbReference type="GO" id="GO:0006508">
    <property type="term" value="P:proteolysis"/>
    <property type="evidence" value="ECO:0007669"/>
    <property type="project" value="UniProtKB-KW"/>
</dbReference>
<feature type="compositionally biased region" description="Acidic residues" evidence="7">
    <location>
        <begin position="609"/>
        <end position="621"/>
    </location>
</feature>
<feature type="domain" description="DUF3638" evidence="8">
    <location>
        <begin position="2066"/>
        <end position="2285"/>
    </location>
</feature>
<evidence type="ECO:0000256" key="7">
    <source>
        <dbReference type="SAM" id="MobiDB-lite"/>
    </source>
</evidence>
<dbReference type="KEGG" id="cput:CONPUDRAFT_146566"/>
<sequence length="3210" mass="364280">MDDQDAHLADLRYIINHVFMPLKLPRQSDHDVLKEGALAHLTSRVARSFRSYVPPQYLLTWDAVTIMLSHLHKSASKSYLSADTIRYQLQSMEAGDLRVFYSRRQNAGLIVRKAWDCIIFESFEASPSPDAVMQVTGKLLCSFPGPAVSISNTVGQEPEFLDQLSKFLEGLDEEEFLDAIPHTSKAGVLVPETRDSINPRYVTELLTGILLGFGTPADVPRVSKRIGDDVQWLNAELPWRRSPLWLVIRVSLQTTLSRITGGLLVYKSFILFLITDIVQRVINDYLPRFSDEVLFQMSAKMGRRLHKLGSSALPGLAKITCKVAKAARNALEERSQALTPSPLPVLQLTTSDFERDVNLSLKNSRSYIQRALSFKAPPNPPSFFTRKRAPREHDLAEFLKTLGRRLSENRDDERYLTLIDFETAVQNSLHDAKAWCETIADVDTTCINLKEIMDVYHDKALALYCDNPENISVMYLTLLLLWVALDHLVLAKIPLLWDYCPEFSRTVFEPLLLRTRRSRTLLQGALAHLSSRHARATNRPVLEGHMDSYSFPVQYFRSSFTLQALKKQIEDDAEVKKEEKLDELDWKTQEYEQIMQRAHSLTHEHDQDASDSDEDDTWEEYELEDQPCLRCELEDQATAMKIGVYEWPLPSDDLQAMCAVFELDCPVPFAAWRDATYHFVAEVLDPNTSDADGEQDWYGVLDPDSSSRYFPLMIYARSPGFCRRIAMGSLTKPFRQSHYRVLSLDGNPTSESVAVENALEFWLFDTTLNQHSACCIGVKDVAESCTFDIPEGTYSNLQFALQTTTHTTNEVLAQQSDCHPQLSLREYWAYASLRSGARLQWMNILRVLRDRSLNFREVEVYLLCVQASLQVGPLDVDSFASWHSLLHEREFCSSLIQELSKLLADIRQNWLELFSMLLVIDILLRVISSSTNKDVTRAAYLTLRECRSVSIAWLDELCKHPDRSRHEQIQQRIHDVAAACVVTFDTEALHINSLLSRNDSNDVAQLVKASIILDEYAPASDDGLPTSSVLLSERARRLAVVLEPYLYDRITLDRTGLDQAVRFVWGGYRPDYKKPWTRMKAVANARWITCRTLQTTEQCSQTVQYDLLSGALLIDGKTFARLPSSITHHPTYTQLFSEQILEVVPSDLPGMQYTTRGHIENHQVFFGLVDDMPVIRAKRVAGGPLLELIPSERLRGDIPLPYVDGHTHWLNLASRVIEVRPTHRRWESSGKSDWRIHFSSHRSRMVRKLQSGAVSQIIDLSSSTRSMLSRYLDPIELSAYQVVIWTPGAPLEKLLVELPRSGFSFFLNPEGKLQSRELTNFVVDTNQSTGTMIGLQSQLVLAPNPLDDCSGEEMRRVIIPRGSISYTTSSRHPRISIQNPESLTRVSYDIYKVDTLLGRLELDGLSSITSRLYKVYLHAISTQCLPDSLTQRTGTEEALRELRSAACLSFSLLHDEDIVLLRCISGLTPRRRYYPPARERMQSVLWGKLSSIAQHEGFREAVASILTHAKRMNTIDSTLCHAISGLERSEEGSTDSPKLICRAKLRRQFVQRDGFASLECDAQDSDTVHNSQWDVSREVLVQQVSATSAMVFRWSRRLSVPPPPDLFDVMKSISSGSTLERHHCSSLQYSRIWLSEPKIIWLTALELCRKAPNKFQLLFTLPSMSYSNHYHEKQELIAALFGIAYGASTGPAPSNILHSSYTLDDGTKLDADALSRVISAHCRSLRNCPEGTWTRSKGESHGTFQIRQTKSHSFKMSKLKPRLLDSFLSQLKMGDMPQQPPGEFVLYFDFDKLLSEVRRLFISWWRNKELQVYAARLQRQLSQTAWSTMRTQRYDSACIRSDLLNDSHPPSYSFLPASRGPETHPTGLSSLDLLCRTVCGGLSFPVSLLAQHFGANSHSKSATQDNRLHSLITRIQGLSQGPPYNIYSESLEQSRKALAQNYLSDPEWEDSSIIRPLAEEDLRLCKDRMILSCDTIIRALAPQTDHDMALAHTGLWPSLSTLCLLRYLDLNHFPSLMLHWKSTLLDFARIVIALQTSRRRVVMAKRGDDQDLIRDLEHTKQQCYVTTACPDWLLLQIDGDFTLRDVQHQIADKMISQGSHQSITLQLNMGEGKSSVIVPLAASVIADKSKLVRLIVLKSLAAQMAHTMENRLTGLANRRVYYLPFTRSTQLDSETLKAVRSVLEECKESGGILIVQPEHILSMKLRAVECQLPGKSSSAAAALGHLQRWISNYSRDILDESDEILHVRYQLVYTCGAHQRLQGHPNRWTTTQEILRLARGHLHKLFLKDPSMFSTQGTSRFEDAHPSAFPPVRLVQSSPAASELLQLLVSDVLEGRLSNCNLHHFDESERDAFEMFISEPSVTIEAQGLLSDLRARDTLDENVWSLALLLRGLIAHEILIFCLRDKRYRVDYGLDLRRSMLAVPYRAKDVPSTTAEFGHPDVIVLLTCLSYYLSGLSETQLELCIRFLLISDNPASVYEDWISVVAASDLPESLKSFKGLNADSVDQRRFLSGVFGHNQATIDFYLRTVVFPQQAKEFESKLVTSGWDIVEPKSHITTGFSGTNDFQHLLPTHILQRDPEHQLSTNARVLDYMLRDENDHYETFAFPDGLRFVEKLAQTQPKVRMLLDVGAQMLDVKNKELVDRWLGCESPEETIAAVYVNDQDELTVLHRNGHEEPLSNSHVNQHLGQCVVYLDDAHTRGMDVRLPSGFRAAVTLGPKVTKDRLAQGCMRMRRLGSGHSIAFFAPPEVETKIRQVATRKIVSKFTVEDVLLWVISETCAELKSRAPQWAYQGIDHDNRYKAWTEFVKAESSDGTELQNLRQVWIQKEMRTLEQLYGIRSACIVHPLKDITRFPGIHQRCVKLGLAPSSVEQEVALDEEQEREVLHEIEREEQVHCQRPLSRSPRQHHLSADMKNFVQTGSFGFSQRSASFIPAFSLNLTGTPAKFLKNMKGELWTTRDFAETVGPFQSLEMDFLRPVQWVLSTVRHDPNASKDAIFVLISPYEANELLPDIRRCMKVQLHIFTPRLTLEMASCDDLQFFTIPPVEYPTLVLTRIRMELILFSGQLYLSSYDDYIEFCKFLGVFANDLKGLPELHVSHDGFINSWDRPSGIRAESAFSINPIRPLTALMGARLNGMSFSHTHIGKILSGRLLFPEDFGSSASQPEFASPVKRACLNRLEIRESPSSKADFQDESRLPCEWSLGDEEATTA</sequence>
<keyword evidence="3" id="KW-0645">Protease</keyword>
<feature type="domain" description="DUF6606" evidence="10">
    <location>
        <begin position="14"/>
        <end position="278"/>
    </location>
</feature>
<dbReference type="SUPFAM" id="SSF52540">
    <property type="entry name" value="P-loop containing nucleoside triphosphate hydrolases"/>
    <property type="match status" value="1"/>
</dbReference>
<keyword evidence="4" id="KW-0833">Ubl conjugation pathway</keyword>
<reference evidence="12" key="1">
    <citation type="journal article" date="2012" name="Science">
        <title>The Paleozoic origin of enzymatic lignin decomposition reconstructed from 31 fungal genomes.</title>
        <authorList>
            <person name="Floudas D."/>
            <person name="Binder M."/>
            <person name="Riley R."/>
            <person name="Barry K."/>
            <person name="Blanchette R.A."/>
            <person name="Henrissat B."/>
            <person name="Martinez A.T."/>
            <person name="Otillar R."/>
            <person name="Spatafora J.W."/>
            <person name="Yadav J.S."/>
            <person name="Aerts A."/>
            <person name="Benoit I."/>
            <person name="Boyd A."/>
            <person name="Carlson A."/>
            <person name="Copeland A."/>
            <person name="Coutinho P.M."/>
            <person name="de Vries R.P."/>
            <person name="Ferreira P."/>
            <person name="Findley K."/>
            <person name="Foster B."/>
            <person name="Gaskell J."/>
            <person name="Glotzer D."/>
            <person name="Gorecki P."/>
            <person name="Heitman J."/>
            <person name="Hesse C."/>
            <person name="Hori C."/>
            <person name="Igarashi K."/>
            <person name="Jurgens J.A."/>
            <person name="Kallen N."/>
            <person name="Kersten P."/>
            <person name="Kohler A."/>
            <person name="Kuees U."/>
            <person name="Kumar T.K.A."/>
            <person name="Kuo A."/>
            <person name="LaButti K."/>
            <person name="Larrondo L.F."/>
            <person name="Lindquist E."/>
            <person name="Ling A."/>
            <person name="Lombard V."/>
            <person name="Lucas S."/>
            <person name="Lundell T."/>
            <person name="Martin R."/>
            <person name="McLaughlin D.J."/>
            <person name="Morgenstern I."/>
            <person name="Morin E."/>
            <person name="Murat C."/>
            <person name="Nagy L.G."/>
            <person name="Nolan M."/>
            <person name="Ohm R.A."/>
            <person name="Patyshakuliyeva A."/>
            <person name="Rokas A."/>
            <person name="Ruiz-Duenas F.J."/>
            <person name="Sabat G."/>
            <person name="Salamov A."/>
            <person name="Samejima M."/>
            <person name="Schmutz J."/>
            <person name="Slot J.C."/>
            <person name="St John F."/>
            <person name="Stenlid J."/>
            <person name="Sun H."/>
            <person name="Sun S."/>
            <person name="Syed K."/>
            <person name="Tsang A."/>
            <person name="Wiebenga A."/>
            <person name="Young D."/>
            <person name="Pisabarro A."/>
            <person name="Eastwood D.C."/>
            <person name="Martin F."/>
            <person name="Cullen D."/>
            <person name="Grigoriev I.V."/>
            <person name="Hibbett D.S."/>
        </authorList>
    </citation>
    <scope>NUCLEOTIDE SEQUENCE [LARGE SCALE GENOMIC DNA]</scope>
    <source>
        <strain evidence="12">RWD-64-598 SS2</strain>
    </source>
</reference>
<evidence type="ECO:0000256" key="3">
    <source>
        <dbReference type="ARBA" id="ARBA00022670"/>
    </source>
</evidence>
<comment type="caution">
    <text evidence="11">The sequence shown here is derived from an EMBL/GenBank/DDBJ whole genome shotgun (WGS) entry which is preliminary data.</text>
</comment>
<dbReference type="OrthoDB" id="3182339at2759"/>
<keyword evidence="12" id="KW-1185">Reference proteome</keyword>
<dbReference type="InterPro" id="IPR022105">
    <property type="entry name" value="DUF3645"/>
</dbReference>
<dbReference type="Gene3D" id="3.40.50.300">
    <property type="entry name" value="P-loop containing nucleotide triphosphate hydrolases"/>
    <property type="match status" value="1"/>
</dbReference>
<keyword evidence="5" id="KW-0378">Hydrolase</keyword>
<proteinExistence type="predicted"/>
<evidence type="ECO:0000259" key="10">
    <source>
        <dbReference type="Pfam" id="PF20255"/>
    </source>
</evidence>
<dbReference type="PANTHER" id="PTHR13367:SF34">
    <property type="match status" value="1"/>
</dbReference>
<evidence type="ECO:0000313" key="12">
    <source>
        <dbReference type="Proteomes" id="UP000053558"/>
    </source>
</evidence>
<evidence type="ECO:0000256" key="6">
    <source>
        <dbReference type="ARBA" id="ARBA00022807"/>
    </source>
</evidence>
<accession>A0A5M3MCX2</accession>
<comment type="catalytic activity">
    <reaction evidence="1">
        <text>Thiol-dependent hydrolysis of ester, thioester, amide, peptide and isopeptide bonds formed by the C-terminal Gly of ubiquitin (a 76-residue protein attached to proteins as an intracellular targeting signal).</text>
        <dbReference type="EC" id="3.4.19.12"/>
    </reaction>
</comment>
<evidence type="ECO:0000256" key="4">
    <source>
        <dbReference type="ARBA" id="ARBA00022786"/>
    </source>
</evidence>
<dbReference type="RefSeq" id="XP_007773171.1">
    <property type="nucleotide sequence ID" value="XM_007774981.1"/>
</dbReference>
<gene>
    <name evidence="11" type="ORF">CONPUDRAFT_146566</name>
</gene>
<dbReference type="Pfam" id="PF12359">
    <property type="entry name" value="DUF3645"/>
    <property type="match status" value="1"/>
</dbReference>
<keyword evidence="6" id="KW-0788">Thiol protease</keyword>